<evidence type="ECO:0000256" key="3">
    <source>
        <dbReference type="ARBA" id="ARBA00022670"/>
    </source>
</evidence>
<evidence type="ECO:0000256" key="5">
    <source>
        <dbReference type="ARBA" id="ARBA00022750"/>
    </source>
</evidence>
<feature type="active site" evidence="9">
    <location>
        <position position="116"/>
    </location>
</feature>
<comment type="pathway">
    <text evidence="9">Protein modification; lipoprotein biosynthesis (signal peptide cleavage).</text>
</comment>
<comment type="caution">
    <text evidence="9">Lacks conserved residue(s) required for the propagation of feature annotation.</text>
</comment>
<feature type="active site" evidence="9">
    <location>
        <position position="134"/>
    </location>
</feature>
<gene>
    <name evidence="9 12" type="primary">lspA</name>
    <name evidence="12" type="ORF">ENM15_07220</name>
</gene>
<evidence type="ECO:0000256" key="1">
    <source>
        <dbReference type="ARBA" id="ARBA00006139"/>
    </source>
</evidence>
<comment type="function">
    <text evidence="9 10">This protein specifically catalyzes the removal of signal peptides from prolipoproteins.</text>
</comment>
<dbReference type="PANTHER" id="PTHR33695">
    <property type="entry name" value="LIPOPROTEIN SIGNAL PEPTIDASE"/>
    <property type="match status" value="1"/>
</dbReference>
<dbReference type="UniPathway" id="UPA00665"/>
<dbReference type="GO" id="GO:0004190">
    <property type="term" value="F:aspartic-type endopeptidase activity"/>
    <property type="evidence" value="ECO:0007669"/>
    <property type="project" value="UniProtKB-UniRule"/>
</dbReference>
<evidence type="ECO:0000256" key="9">
    <source>
        <dbReference type="HAMAP-Rule" id="MF_00161"/>
    </source>
</evidence>
<name>A0A7V5XHL1_9BACT</name>
<protein>
    <recommendedName>
        <fullName evidence="9">Lipoprotein signal peptidase</fullName>
        <ecNumber evidence="9">3.4.23.36</ecNumber>
    </recommendedName>
    <alternativeName>
        <fullName evidence="9">Prolipoprotein signal peptidase</fullName>
    </alternativeName>
    <alternativeName>
        <fullName evidence="9">Signal peptidase II</fullName>
        <shortName evidence="9">SPase II</shortName>
    </alternativeName>
</protein>
<comment type="subcellular location">
    <subcellularLocation>
        <location evidence="9">Cell membrane</location>
        <topology evidence="9">Multi-pass membrane protein</topology>
    </subcellularLocation>
</comment>
<keyword evidence="6 9" id="KW-0378">Hydrolase</keyword>
<keyword evidence="2 9" id="KW-1003">Cell membrane</keyword>
<evidence type="ECO:0000256" key="8">
    <source>
        <dbReference type="ARBA" id="ARBA00023136"/>
    </source>
</evidence>
<dbReference type="PROSITE" id="PS00855">
    <property type="entry name" value="SPASE_II"/>
    <property type="match status" value="1"/>
</dbReference>
<dbReference type="EC" id="3.4.23.36" evidence="9"/>
<dbReference type="PANTHER" id="PTHR33695:SF1">
    <property type="entry name" value="LIPOPROTEIN SIGNAL PEPTIDASE"/>
    <property type="match status" value="1"/>
</dbReference>
<dbReference type="NCBIfam" id="TIGR00077">
    <property type="entry name" value="lspA"/>
    <property type="match status" value="1"/>
</dbReference>
<evidence type="ECO:0000256" key="11">
    <source>
        <dbReference type="RuleBase" id="RU004181"/>
    </source>
</evidence>
<keyword evidence="5 9" id="KW-0064">Aspartyl protease</keyword>
<evidence type="ECO:0000256" key="4">
    <source>
        <dbReference type="ARBA" id="ARBA00022692"/>
    </source>
</evidence>
<evidence type="ECO:0000256" key="6">
    <source>
        <dbReference type="ARBA" id="ARBA00022801"/>
    </source>
</evidence>
<dbReference type="HAMAP" id="MF_00161">
    <property type="entry name" value="LspA"/>
    <property type="match status" value="1"/>
</dbReference>
<dbReference type="PRINTS" id="PR00781">
    <property type="entry name" value="LIPOSIGPTASE"/>
</dbReference>
<dbReference type="EMBL" id="DRWR01000117">
    <property type="protein sequence ID" value="HHQ16585.1"/>
    <property type="molecule type" value="Genomic_DNA"/>
</dbReference>
<dbReference type="GO" id="GO:0005886">
    <property type="term" value="C:plasma membrane"/>
    <property type="evidence" value="ECO:0007669"/>
    <property type="project" value="UniProtKB-SubCell"/>
</dbReference>
<keyword evidence="7 9" id="KW-1133">Transmembrane helix</keyword>
<evidence type="ECO:0000313" key="12">
    <source>
        <dbReference type="EMBL" id="HHQ16585.1"/>
    </source>
</evidence>
<comment type="caution">
    <text evidence="12">The sequence shown here is derived from an EMBL/GenBank/DDBJ whole genome shotgun (WGS) entry which is preliminary data.</text>
</comment>
<keyword evidence="4 9" id="KW-0812">Transmembrane</keyword>
<feature type="transmembrane region" description="Helical" evidence="9">
    <location>
        <begin position="56"/>
        <end position="77"/>
    </location>
</feature>
<accession>A0A7V5XHL1</accession>
<organism evidence="12">
    <name type="scientific">Thermodesulfobacterium geofontis</name>
    <dbReference type="NCBI Taxonomy" id="1295609"/>
    <lineage>
        <taxon>Bacteria</taxon>
        <taxon>Pseudomonadati</taxon>
        <taxon>Thermodesulfobacteriota</taxon>
        <taxon>Thermodesulfobacteria</taxon>
        <taxon>Thermodesulfobacteriales</taxon>
        <taxon>Thermodesulfobacteriaceae</taxon>
        <taxon>Thermodesulfobacterium</taxon>
    </lineage>
</organism>
<evidence type="ECO:0000256" key="7">
    <source>
        <dbReference type="ARBA" id="ARBA00022989"/>
    </source>
</evidence>
<comment type="similarity">
    <text evidence="1 9 11">Belongs to the peptidase A8 family.</text>
</comment>
<comment type="catalytic activity">
    <reaction evidence="9 10">
        <text>Release of signal peptides from bacterial membrane prolipoproteins. Hydrolyzes -Xaa-Yaa-Zaa-|-(S,diacylglyceryl)Cys-, in which Xaa is hydrophobic (preferably Leu), and Yaa (Ala or Ser) and Zaa (Gly or Ala) have small, neutral side chains.</text>
        <dbReference type="EC" id="3.4.23.36"/>
    </reaction>
</comment>
<proteinExistence type="inferred from homology"/>
<evidence type="ECO:0000256" key="2">
    <source>
        <dbReference type="ARBA" id="ARBA00022475"/>
    </source>
</evidence>
<feature type="transmembrane region" description="Helical" evidence="9">
    <location>
        <begin position="126"/>
        <end position="146"/>
    </location>
</feature>
<keyword evidence="3 9" id="KW-0645">Protease</keyword>
<evidence type="ECO:0000256" key="10">
    <source>
        <dbReference type="RuleBase" id="RU000594"/>
    </source>
</evidence>
<feature type="transmembrane region" description="Helical" evidence="9">
    <location>
        <begin position="89"/>
        <end position="106"/>
    </location>
</feature>
<dbReference type="GO" id="GO:0006508">
    <property type="term" value="P:proteolysis"/>
    <property type="evidence" value="ECO:0007669"/>
    <property type="project" value="UniProtKB-KW"/>
</dbReference>
<sequence>MRLFWLSASLIFILDRISKYLILKAQFEKIEILPILNIVKVWNKGIAFGLFSKTGILNTILLIFVTLVVLLIIYAWAKKIYFQNKEDKISLISLGMLLGGGLGNLIDRIFFGKVFDFIDLHIKNLHWPVFNVADIAITLALFLLIFRTLKIRNVLS</sequence>
<dbReference type="Pfam" id="PF01252">
    <property type="entry name" value="Peptidase_A8"/>
    <property type="match status" value="1"/>
</dbReference>
<keyword evidence="8 9" id="KW-0472">Membrane</keyword>
<dbReference type="AlphaFoldDB" id="A0A7V5XHL1"/>
<reference evidence="12" key="1">
    <citation type="journal article" date="2020" name="mSystems">
        <title>Genome- and Community-Level Interaction Insights into Carbon Utilization and Element Cycling Functions of Hydrothermarchaeota in Hydrothermal Sediment.</title>
        <authorList>
            <person name="Zhou Z."/>
            <person name="Liu Y."/>
            <person name="Xu W."/>
            <person name="Pan J."/>
            <person name="Luo Z.H."/>
            <person name="Li M."/>
        </authorList>
    </citation>
    <scope>NUCLEOTIDE SEQUENCE [LARGE SCALE GENOMIC DNA]</scope>
    <source>
        <strain evidence="12">SpSt-106</strain>
    </source>
</reference>
<dbReference type="InterPro" id="IPR001872">
    <property type="entry name" value="Peptidase_A8"/>
</dbReference>